<reference evidence="1" key="1">
    <citation type="submission" date="2021-02" db="EMBL/GenBank/DDBJ databases">
        <authorList>
            <person name="Nowell W R."/>
        </authorList>
    </citation>
    <scope>NUCLEOTIDE SEQUENCE</scope>
</reference>
<comment type="caution">
    <text evidence="1">The sequence shown here is derived from an EMBL/GenBank/DDBJ whole genome shotgun (WGS) entry which is preliminary data.</text>
</comment>
<accession>A0A8S2DQ86</accession>
<dbReference type="Proteomes" id="UP000682733">
    <property type="component" value="Unassembled WGS sequence"/>
</dbReference>
<dbReference type="EMBL" id="CAJNOK010005552">
    <property type="protein sequence ID" value="CAF0976632.1"/>
    <property type="molecule type" value="Genomic_DNA"/>
</dbReference>
<organism evidence="1 3">
    <name type="scientific">Didymodactylos carnosus</name>
    <dbReference type="NCBI Taxonomy" id="1234261"/>
    <lineage>
        <taxon>Eukaryota</taxon>
        <taxon>Metazoa</taxon>
        <taxon>Spiralia</taxon>
        <taxon>Gnathifera</taxon>
        <taxon>Rotifera</taxon>
        <taxon>Eurotatoria</taxon>
        <taxon>Bdelloidea</taxon>
        <taxon>Philodinida</taxon>
        <taxon>Philodinidae</taxon>
        <taxon>Didymodactylos</taxon>
    </lineage>
</organism>
<sequence>EHRCAFWCKANVNATDAGDARNDPTPMKIIPNIVLPSLPVSSAVVHVPLPSSTPIVPVISNAKTVITSGSSYESPGGKPVFSLLTDPLPLPNNYTVDACITLYGRWYHRICPS</sequence>
<feature type="non-terminal residue" evidence="1">
    <location>
        <position position="1"/>
    </location>
</feature>
<dbReference type="EMBL" id="CAJOBA010005558">
    <property type="protein sequence ID" value="CAF3747420.1"/>
    <property type="molecule type" value="Genomic_DNA"/>
</dbReference>
<evidence type="ECO:0000313" key="1">
    <source>
        <dbReference type="EMBL" id="CAF0976632.1"/>
    </source>
</evidence>
<name>A0A8S2DQ86_9BILA</name>
<gene>
    <name evidence="1" type="ORF">OVA965_LOCUS13363</name>
    <name evidence="2" type="ORF">TMI583_LOCUS13366</name>
</gene>
<dbReference type="AlphaFoldDB" id="A0A8S2DQ86"/>
<dbReference type="Proteomes" id="UP000677228">
    <property type="component" value="Unassembled WGS sequence"/>
</dbReference>
<proteinExistence type="predicted"/>
<evidence type="ECO:0000313" key="2">
    <source>
        <dbReference type="EMBL" id="CAF3747420.1"/>
    </source>
</evidence>
<evidence type="ECO:0000313" key="3">
    <source>
        <dbReference type="Proteomes" id="UP000677228"/>
    </source>
</evidence>
<protein>
    <submittedName>
        <fullName evidence="1">Uncharacterized protein</fullName>
    </submittedName>
</protein>